<protein>
    <submittedName>
        <fullName evidence="1">Uncharacterized protein</fullName>
    </submittedName>
</protein>
<organism evidence="1">
    <name type="scientific">Spironucleus salmonicida</name>
    <dbReference type="NCBI Taxonomy" id="348837"/>
    <lineage>
        <taxon>Eukaryota</taxon>
        <taxon>Metamonada</taxon>
        <taxon>Diplomonadida</taxon>
        <taxon>Hexamitidae</taxon>
        <taxon>Hexamitinae</taxon>
        <taxon>Spironucleus</taxon>
    </lineage>
</organism>
<proteinExistence type="predicted"/>
<evidence type="ECO:0000313" key="1">
    <source>
        <dbReference type="EMBL" id="EST46076.1"/>
    </source>
</evidence>
<sequence length="239" mass="27814">MRLGRRQNVVQQVLSITQPPKQTKKISTSLFKLPGYCFTSLPASFIQTSIQQIPQPAIHQLKIQRQFRSVTQCTVISPLRTDLDATYHTFFLTSPARNFAPVISTSKLLQGCAFPSEPRHPRWEVPDWNEAFRRFRQAETPRDARRRITGAFHELKCQMRVALEDPEFAYLRSFTVQPARTHSILQERTDLCAREVERVIALRVRLVANFHNLQVYGRRRGEGKVRNRLVRLRPHTART</sequence>
<accession>V6LQU3</accession>
<feature type="non-terminal residue" evidence="1">
    <location>
        <position position="239"/>
    </location>
</feature>
<dbReference type="EMBL" id="KI546085">
    <property type="protein sequence ID" value="EST46076.1"/>
    <property type="molecule type" value="Genomic_DNA"/>
</dbReference>
<dbReference type="VEuPathDB" id="GiardiaDB:SS50377_24374"/>
<name>V6LQU3_9EUKA</name>
<reference evidence="1" key="1">
    <citation type="journal article" date="2014" name="PLoS Genet.">
        <title>The Genome of Spironucleus salmonicida Highlights a Fish Pathogen Adapted to Fluctuating Environments.</title>
        <authorList>
            <person name="Xu F."/>
            <person name="Jerlstrom-Hultqvist J."/>
            <person name="Einarsson E."/>
            <person name="Astvaldsson A."/>
            <person name="Svard S.G."/>
            <person name="Andersson J.O."/>
        </authorList>
    </citation>
    <scope>NUCLEOTIDE SEQUENCE</scope>
</reference>
<dbReference type="AlphaFoldDB" id="V6LQU3"/>
<gene>
    <name evidence="1" type="ORF">SS50377_14066</name>
</gene>